<evidence type="ECO:0000313" key="3">
    <source>
        <dbReference type="EMBL" id="NEC21804.1"/>
    </source>
</evidence>
<dbReference type="Proteomes" id="UP000469670">
    <property type="component" value="Unassembled WGS sequence"/>
</dbReference>
<organism evidence="3 4">
    <name type="scientific">Streptomyces parvus</name>
    <dbReference type="NCBI Taxonomy" id="66428"/>
    <lineage>
        <taxon>Bacteria</taxon>
        <taxon>Bacillati</taxon>
        <taxon>Actinomycetota</taxon>
        <taxon>Actinomycetes</taxon>
        <taxon>Kitasatosporales</taxon>
        <taxon>Streptomycetaceae</taxon>
        <taxon>Streptomyces</taxon>
    </lineage>
</organism>
<dbReference type="InterPro" id="IPR036366">
    <property type="entry name" value="PGBDSf"/>
</dbReference>
<dbReference type="PANTHER" id="PTHR34403:SF14">
    <property type="entry name" value="OS05G0225800 PROTEIN"/>
    <property type="match status" value="1"/>
</dbReference>
<dbReference type="SUPFAM" id="SSF55846">
    <property type="entry name" value="N-acetylmuramoyl-L-alanine amidase-like"/>
    <property type="match status" value="1"/>
</dbReference>
<feature type="compositionally biased region" description="Basic and acidic residues" evidence="1">
    <location>
        <begin position="195"/>
        <end position="235"/>
    </location>
</feature>
<protein>
    <submittedName>
        <fullName evidence="3">N-acetylmuramoyl-L-alanine amidase</fullName>
    </submittedName>
</protein>
<proteinExistence type="predicted"/>
<dbReference type="InterPro" id="IPR036505">
    <property type="entry name" value="Amidase/PGRP_sf"/>
</dbReference>
<evidence type="ECO:0000259" key="2">
    <source>
        <dbReference type="SMART" id="SM00644"/>
    </source>
</evidence>
<dbReference type="GO" id="GO:0009253">
    <property type="term" value="P:peptidoglycan catabolic process"/>
    <property type="evidence" value="ECO:0007669"/>
    <property type="project" value="InterPro"/>
</dbReference>
<sequence>MSTPLSADRFLSVLKGAGLGVVEHGKWRTHNRNTHGNWGPANGIMIHHTGPYSSEKDMVELCRTGYQDLPGPLCHGVIDRSGTIHLVGYGRCNHAGMGDTDVLLAVIAEKKTLPRDNEADTDGNRHFYGFECINTGSQSWPSAQLDAMARAAAAICRAHGWNEHSVIGHKEWQPGKPDPGGIDMDDFRARVARHLNDDGKPKPDPKPDPKPKPKPDPKPDPKPKPKPDPKPDPKPKPTPKYAAYPGKEFFREGRSSPVIAAMAKRLIAEGCDSYDSPPGQAWNEAHRRSYAAYQIKRGHHGADADGIPGPETWATLRVPHQAGAPEQNPTTPNQEHDPMPQALADVAERTVATYLQSLVGLMAASSTTDMVSLSAWQAAAVSAIPAALSALKSTLGTVLGRPGTASWLTLQRDPATPKP</sequence>
<dbReference type="GO" id="GO:0008745">
    <property type="term" value="F:N-acetylmuramoyl-L-alanine amidase activity"/>
    <property type="evidence" value="ECO:0007669"/>
    <property type="project" value="InterPro"/>
</dbReference>
<dbReference type="SMART" id="SM00644">
    <property type="entry name" value="Ami_2"/>
    <property type="match status" value="1"/>
</dbReference>
<feature type="domain" description="N-acetylmuramoyl-L-alanine amidase" evidence="2">
    <location>
        <begin position="27"/>
        <end position="180"/>
    </location>
</feature>
<dbReference type="InterPro" id="IPR047763">
    <property type="entry name" value="PG_bind_dom_phiBT1-type"/>
</dbReference>
<dbReference type="InterPro" id="IPR002502">
    <property type="entry name" value="Amidase_domain"/>
</dbReference>
<dbReference type="Gene3D" id="1.10.101.10">
    <property type="entry name" value="PGBD-like superfamily/PGBD"/>
    <property type="match status" value="1"/>
</dbReference>
<comment type="caution">
    <text evidence="3">The sequence shown here is derived from an EMBL/GenBank/DDBJ whole genome shotgun (WGS) entry which is preliminary data.</text>
</comment>
<dbReference type="InterPro" id="IPR050972">
    <property type="entry name" value="SDr-like"/>
</dbReference>
<dbReference type="NCBIfam" id="NF038080">
    <property type="entry name" value="PG_bind_siph"/>
    <property type="match status" value="1"/>
</dbReference>
<reference evidence="3 4" key="1">
    <citation type="submission" date="2020-01" db="EMBL/GenBank/DDBJ databases">
        <title>Insect and environment-associated Actinomycetes.</title>
        <authorList>
            <person name="Currrie C."/>
            <person name="Chevrette M."/>
            <person name="Carlson C."/>
            <person name="Stubbendieck R."/>
            <person name="Wendt-Pienkowski E."/>
        </authorList>
    </citation>
    <scope>NUCLEOTIDE SEQUENCE [LARGE SCALE GENOMIC DNA]</scope>
    <source>
        <strain evidence="3 4">SID7590</strain>
    </source>
</reference>
<feature type="region of interest" description="Disordered" evidence="1">
    <location>
        <begin position="195"/>
        <end position="249"/>
    </location>
</feature>
<dbReference type="SUPFAM" id="SSF47090">
    <property type="entry name" value="PGBD-like"/>
    <property type="match status" value="1"/>
</dbReference>
<dbReference type="EMBL" id="JAAGMP010001186">
    <property type="protein sequence ID" value="NEC21804.1"/>
    <property type="molecule type" value="Genomic_DNA"/>
</dbReference>
<name>A0A7K3S2S2_9ACTN</name>
<dbReference type="Gene3D" id="3.40.80.10">
    <property type="entry name" value="Peptidoglycan recognition protein-like"/>
    <property type="match status" value="1"/>
</dbReference>
<dbReference type="Pfam" id="PF01510">
    <property type="entry name" value="Amidase_2"/>
    <property type="match status" value="1"/>
</dbReference>
<evidence type="ECO:0000256" key="1">
    <source>
        <dbReference type="SAM" id="MobiDB-lite"/>
    </source>
</evidence>
<dbReference type="PANTHER" id="PTHR34403">
    <property type="entry name" value="TOL-PAL SYSTEM PROTEIN TOLA"/>
    <property type="match status" value="1"/>
</dbReference>
<gene>
    <name evidence="3" type="ORF">G3I50_26685</name>
</gene>
<dbReference type="InterPro" id="IPR036365">
    <property type="entry name" value="PGBD-like_sf"/>
</dbReference>
<evidence type="ECO:0000313" key="4">
    <source>
        <dbReference type="Proteomes" id="UP000469670"/>
    </source>
</evidence>
<accession>A0A7K3S2S2</accession>
<dbReference type="AlphaFoldDB" id="A0A7K3S2S2"/>